<proteinExistence type="predicted"/>
<accession>A0A841EHT3</accession>
<dbReference type="EMBL" id="JACHKT010000016">
    <property type="protein sequence ID" value="MBB6003757.1"/>
    <property type="molecule type" value="Genomic_DNA"/>
</dbReference>
<reference evidence="1 2" key="1">
    <citation type="submission" date="2020-08" db="EMBL/GenBank/DDBJ databases">
        <title>Functional genomics of gut bacteria from endangered species of beetles.</title>
        <authorList>
            <person name="Carlos-Shanley C."/>
        </authorList>
    </citation>
    <scope>NUCLEOTIDE SEQUENCE [LARGE SCALE GENOMIC DNA]</scope>
    <source>
        <strain evidence="1 2">S00070</strain>
    </source>
</reference>
<organism evidence="1 2">
    <name type="scientific">Arcicella rosea</name>
    <dbReference type="NCBI Taxonomy" id="502909"/>
    <lineage>
        <taxon>Bacteria</taxon>
        <taxon>Pseudomonadati</taxon>
        <taxon>Bacteroidota</taxon>
        <taxon>Cytophagia</taxon>
        <taxon>Cytophagales</taxon>
        <taxon>Flectobacillaceae</taxon>
        <taxon>Arcicella</taxon>
    </lineage>
</organism>
<keyword evidence="2" id="KW-1185">Reference proteome</keyword>
<dbReference type="RefSeq" id="WP_184134374.1">
    <property type="nucleotide sequence ID" value="NZ_JACHKT010000016.1"/>
</dbReference>
<name>A0A841EHT3_9BACT</name>
<gene>
    <name evidence="1" type="ORF">HNP25_002416</name>
</gene>
<evidence type="ECO:0000313" key="2">
    <source>
        <dbReference type="Proteomes" id="UP000524404"/>
    </source>
</evidence>
<comment type="caution">
    <text evidence="1">The sequence shown here is derived from an EMBL/GenBank/DDBJ whole genome shotgun (WGS) entry which is preliminary data.</text>
</comment>
<evidence type="ECO:0008006" key="3">
    <source>
        <dbReference type="Google" id="ProtNLM"/>
    </source>
</evidence>
<evidence type="ECO:0000313" key="1">
    <source>
        <dbReference type="EMBL" id="MBB6003757.1"/>
    </source>
</evidence>
<dbReference type="AlphaFoldDB" id="A0A841EHT3"/>
<protein>
    <recommendedName>
        <fullName evidence="3">Chromosome partitioning protein, ParB family</fullName>
    </recommendedName>
</protein>
<dbReference type="Proteomes" id="UP000524404">
    <property type="component" value="Unassembled WGS sequence"/>
</dbReference>
<sequence length="288" mass="32666">MAKKDFMNIMKEKTSDLRPSLLSSEENIKSQIVILDQLRDLIPPLTGDELHQLELNILKHGVKDPLSIWETTAAIAQIDDSNTPVYVLIDGHNRYDICKKNRLDYRINLLKFTSLDEVKDYMIDFQLGRRNLSPEQASYLRGLRYLQQKSMRGGDKFSTEGQQDVSIALGTEYGVSSRTIKRDGEFASGLNKLSTSLKQEILTGKQKLPKATINAISKLETSEPLESIEQITNELSKNSQVYSTTSEDPQSNQVIKLQSEIREIAKGNLSKYDCESMLSRIHQLLEIL</sequence>